<gene>
    <name evidence="2" type="ORF">D1013_02740</name>
</gene>
<dbReference type="PROSITE" id="PS51186">
    <property type="entry name" value="GNAT"/>
    <property type="match status" value="1"/>
</dbReference>
<name>A0A3G2L283_9FLAO</name>
<evidence type="ECO:0000313" key="3">
    <source>
        <dbReference type="Proteomes" id="UP000276309"/>
    </source>
</evidence>
<dbReference type="EMBL" id="CP032050">
    <property type="protein sequence ID" value="AYN66374.1"/>
    <property type="molecule type" value="Genomic_DNA"/>
</dbReference>
<dbReference type="Gene3D" id="3.40.630.30">
    <property type="match status" value="1"/>
</dbReference>
<dbReference type="KEGG" id="emar:D1013_02740"/>
<dbReference type="InterPro" id="IPR016181">
    <property type="entry name" value="Acyl_CoA_acyltransferase"/>
</dbReference>
<dbReference type="RefSeq" id="WP_121847426.1">
    <property type="nucleotide sequence ID" value="NZ_CP032050.1"/>
</dbReference>
<dbReference type="CDD" id="cd04301">
    <property type="entry name" value="NAT_SF"/>
    <property type="match status" value="1"/>
</dbReference>
<sequence length="140" mass="16267">MKIEITDFSEEDREPLRHIYYEVRKTNFTWLPEEFLKLSSFDKDTEGESILVAKVNNEIVGFASIWSQDNFLHHLYVSNKFQGLGIGTRLLNHIIENSSADLTLKCLKNNHGALNFYLKNGWESISEGQSEEGDFILFKY</sequence>
<dbReference type="InterPro" id="IPR000182">
    <property type="entry name" value="GNAT_dom"/>
</dbReference>
<keyword evidence="3" id="KW-1185">Reference proteome</keyword>
<keyword evidence="2" id="KW-0808">Transferase</keyword>
<protein>
    <submittedName>
        <fullName evidence="2">N-acetyltransferase</fullName>
    </submittedName>
</protein>
<dbReference type="Pfam" id="PF00583">
    <property type="entry name" value="Acetyltransf_1"/>
    <property type="match status" value="1"/>
</dbReference>
<organism evidence="2 3">
    <name type="scientific">Euzebyella marina</name>
    <dbReference type="NCBI Taxonomy" id="1761453"/>
    <lineage>
        <taxon>Bacteria</taxon>
        <taxon>Pseudomonadati</taxon>
        <taxon>Bacteroidota</taxon>
        <taxon>Flavobacteriia</taxon>
        <taxon>Flavobacteriales</taxon>
        <taxon>Flavobacteriaceae</taxon>
        <taxon>Euzebyella</taxon>
    </lineage>
</organism>
<dbReference type="Proteomes" id="UP000276309">
    <property type="component" value="Chromosome"/>
</dbReference>
<dbReference type="GO" id="GO:0016747">
    <property type="term" value="F:acyltransferase activity, transferring groups other than amino-acyl groups"/>
    <property type="evidence" value="ECO:0007669"/>
    <property type="project" value="InterPro"/>
</dbReference>
<accession>A0A3G2L283</accession>
<feature type="domain" description="N-acetyltransferase" evidence="1">
    <location>
        <begin position="3"/>
        <end position="140"/>
    </location>
</feature>
<dbReference type="AlphaFoldDB" id="A0A3G2L283"/>
<evidence type="ECO:0000313" key="2">
    <source>
        <dbReference type="EMBL" id="AYN66374.1"/>
    </source>
</evidence>
<evidence type="ECO:0000259" key="1">
    <source>
        <dbReference type="PROSITE" id="PS51186"/>
    </source>
</evidence>
<dbReference type="SUPFAM" id="SSF55729">
    <property type="entry name" value="Acyl-CoA N-acyltransferases (Nat)"/>
    <property type="match status" value="1"/>
</dbReference>
<dbReference type="OrthoDB" id="9788755at2"/>
<reference evidence="2 3" key="1">
    <citation type="submission" date="2018-08" db="EMBL/GenBank/DDBJ databases">
        <title>The reduced genetic potential of extracellular carbohydrate catabolism in Euzebyella marina RN62, a Flavobacteriia bacterium isolated from the hadal water.</title>
        <authorList>
            <person name="Xue C."/>
        </authorList>
    </citation>
    <scope>NUCLEOTIDE SEQUENCE [LARGE SCALE GENOMIC DNA]</scope>
    <source>
        <strain evidence="2 3">RN62</strain>
    </source>
</reference>
<proteinExistence type="predicted"/>